<dbReference type="PANTHER" id="PTHR43289">
    <property type="entry name" value="MITOGEN-ACTIVATED PROTEIN KINASE KINASE KINASE 20-RELATED"/>
    <property type="match status" value="1"/>
</dbReference>
<keyword evidence="3 7" id="KW-0418">Kinase</keyword>
<dbReference type="PATRIC" id="fig|1813736.3.peg.2628"/>
<dbReference type="PROSITE" id="PS50011">
    <property type="entry name" value="PROTEIN_KINASE_DOM"/>
    <property type="match status" value="1"/>
</dbReference>
<dbReference type="AlphaFoldDB" id="A0A143PL24"/>
<dbReference type="Pfam" id="PF00069">
    <property type="entry name" value="Pkinase"/>
    <property type="match status" value="1"/>
</dbReference>
<proteinExistence type="predicted"/>
<evidence type="ECO:0000256" key="5">
    <source>
        <dbReference type="PROSITE-ProRule" id="PRU10141"/>
    </source>
</evidence>
<dbReference type="InterPro" id="IPR011009">
    <property type="entry name" value="Kinase-like_dom_sf"/>
</dbReference>
<evidence type="ECO:0000313" key="7">
    <source>
        <dbReference type="EMBL" id="AMY09282.1"/>
    </source>
</evidence>
<evidence type="ECO:0000256" key="4">
    <source>
        <dbReference type="ARBA" id="ARBA00022840"/>
    </source>
</evidence>
<name>A0A143PL24_LUTPR</name>
<dbReference type="InterPro" id="IPR017441">
    <property type="entry name" value="Protein_kinase_ATP_BS"/>
</dbReference>
<protein>
    <submittedName>
        <fullName evidence="7">Serine/threonine-protein kinase PknH</fullName>
        <ecNumber evidence="7">2.7.11.1</ecNumber>
    </submittedName>
</protein>
<dbReference type="Proteomes" id="UP000076079">
    <property type="component" value="Chromosome"/>
</dbReference>
<dbReference type="GO" id="GO:0005524">
    <property type="term" value="F:ATP binding"/>
    <property type="evidence" value="ECO:0007669"/>
    <property type="project" value="UniProtKB-UniRule"/>
</dbReference>
<gene>
    <name evidence="7" type="primary">pknH_1</name>
    <name evidence="7" type="ORF">LuPra_02497</name>
</gene>
<evidence type="ECO:0000256" key="2">
    <source>
        <dbReference type="ARBA" id="ARBA00022741"/>
    </source>
</evidence>
<dbReference type="STRING" id="1855912.LuPra_02497"/>
<keyword evidence="4 5" id="KW-0067">ATP-binding</keyword>
<dbReference type="SUPFAM" id="SSF69304">
    <property type="entry name" value="Tricorn protease N-terminal domain"/>
    <property type="match status" value="1"/>
</dbReference>
<feature type="domain" description="Protein kinase" evidence="6">
    <location>
        <begin position="84"/>
        <end position="359"/>
    </location>
</feature>
<dbReference type="GO" id="GO:0004674">
    <property type="term" value="F:protein serine/threonine kinase activity"/>
    <property type="evidence" value="ECO:0007669"/>
    <property type="project" value="UniProtKB-EC"/>
</dbReference>
<dbReference type="EC" id="2.7.11.1" evidence="7"/>
<dbReference type="SMART" id="SM00220">
    <property type="entry name" value="S_TKc"/>
    <property type="match status" value="1"/>
</dbReference>
<dbReference type="InterPro" id="IPR011042">
    <property type="entry name" value="6-blade_b-propeller_TolB-like"/>
</dbReference>
<evidence type="ECO:0000313" key="8">
    <source>
        <dbReference type="Proteomes" id="UP000076079"/>
    </source>
</evidence>
<feature type="binding site" evidence="5">
    <location>
        <position position="113"/>
    </location>
    <ligand>
        <name>ATP</name>
        <dbReference type="ChEBI" id="CHEBI:30616"/>
    </ligand>
</feature>
<dbReference type="InterPro" id="IPR008271">
    <property type="entry name" value="Ser/Thr_kinase_AS"/>
</dbReference>
<dbReference type="CDD" id="cd14014">
    <property type="entry name" value="STKc_PknB_like"/>
    <property type="match status" value="1"/>
</dbReference>
<dbReference type="EMBL" id="CP015136">
    <property type="protein sequence ID" value="AMY09282.1"/>
    <property type="molecule type" value="Genomic_DNA"/>
</dbReference>
<reference evidence="7 8" key="1">
    <citation type="journal article" date="2016" name="Genome Announc.">
        <title>First Complete Genome Sequence of a Subdivision 6 Acidobacterium Strain.</title>
        <authorList>
            <person name="Huang S."/>
            <person name="Vieira S."/>
            <person name="Bunk B."/>
            <person name="Riedel T."/>
            <person name="Sproer C."/>
            <person name="Overmann J."/>
        </authorList>
    </citation>
    <scope>NUCLEOTIDE SEQUENCE [LARGE SCALE GENOMIC DNA]</scope>
    <source>
        <strain evidence="8">DSM 100886 HEG_-6_39</strain>
    </source>
</reference>
<evidence type="ECO:0000256" key="1">
    <source>
        <dbReference type="ARBA" id="ARBA00022679"/>
    </source>
</evidence>
<dbReference type="Gene3D" id="1.10.510.10">
    <property type="entry name" value="Transferase(Phosphotransferase) domain 1"/>
    <property type="match status" value="1"/>
</dbReference>
<dbReference type="PANTHER" id="PTHR43289:SF6">
    <property type="entry name" value="SERINE_THREONINE-PROTEIN KINASE NEKL-3"/>
    <property type="match status" value="1"/>
</dbReference>
<dbReference type="OrthoDB" id="101360at2"/>
<dbReference type="Gene3D" id="2.120.10.30">
    <property type="entry name" value="TolB, C-terminal domain"/>
    <property type="match status" value="3"/>
</dbReference>
<dbReference type="InterPro" id="IPR000719">
    <property type="entry name" value="Prot_kinase_dom"/>
</dbReference>
<reference evidence="8" key="2">
    <citation type="submission" date="2016-04" db="EMBL/GenBank/DDBJ databases">
        <title>First Complete Genome Sequence of a Subdivision 6 Acidobacterium.</title>
        <authorList>
            <person name="Huang S."/>
            <person name="Vieira S."/>
            <person name="Bunk B."/>
            <person name="Riedel T."/>
            <person name="Sproeer C."/>
            <person name="Overmann J."/>
        </authorList>
    </citation>
    <scope>NUCLEOTIDE SEQUENCE [LARGE SCALE GENOMIC DNA]</scope>
    <source>
        <strain evidence="8">DSM 100886 HEG_-6_39</strain>
    </source>
</reference>
<dbReference type="Pfam" id="PF07676">
    <property type="entry name" value="PD40"/>
    <property type="match status" value="2"/>
</dbReference>
<dbReference type="KEGG" id="abac:LuPra_02497"/>
<accession>A0A143PL24</accession>
<dbReference type="RefSeq" id="WP_110171042.1">
    <property type="nucleotide sequence ID" value="NZ_CP015136.1"/>
</dbReference>
<evidence type="ECO:0000256" key="3">
    <source>
        <dbReference type="ARBA" id="ARBA00022777"/>
    </source>
</evidence>
<dbReference type="SUPFAM" id="SSF56112">
    <property type="entry name" value="Protein kinase-like (PK-like)"/>
    <property type="match status" value="1"/>
</dbReference>
<sequence length="975" mass="105802">MGPDRRYEISDLYHAALARAPGDREAFLEEACAGEPNLRSELDSLLQYASESAAFLEIPPAVFTTATPAVDDTSHMLERAVGAYRIVSLLGRGGMGEVYRARDSKLNREAAIKILPPRFTGDPDRRARLIREARLLATLNHPHIGAIYGVEETEGLTALALELVEGPTLAQQLKRGPLPVARALLVARQIADALDAAHAKGIVHRDLKPANIVLQGGATEPVCAKVLDFGIAKSTASEPDSQLVSTDLDSVTDTAAGRILGTPAYMSPEQALGLAVDRRTDVWAFGCVVFEMLSGAPPFDAETTTDTMAHVFERGPDWSALPAAVPDPVRKLLRRCLQQDPGRRSRDLRDAILELDESLSASQSDSTFRQRRLGADLPIWAAVIAALMLTGGTWWLWQSSARVLASPPVMRVNVDLGPDVSMELAINPSAGISPNGERLVVISNRRLLTRRLRDSEAATLAGTEGASAFFFSPDSQFVAFEADGRLKRVALDGGSVTTLCELPPGPAPGGLRGGSWGEDNAIVLATSTGTLGRVPAGGGTVVPLGRLEGEYTQRWPQVLPGAKAVIFTSHRHPDWFDRARIDVLSLANGQRKTLVTGATFGRFAVGPDGNGYLTFIRAGTLFAVPFDPSRLELRGSPVRVVEGIAYNRTVGSAEMDISRTGILLYRRELETRLDWLESSGSTRALLPEPGDYRAPALSSDGNRIAFTLGNDVWVYDWQRRIRTQVTTGIPTGGPVWTSDDRFIVFSTIDTIAWVSADGGAARHELLPPRRAVLRYPTSIGETAGTRRLAFMQLDVGGHDRWDLWTVPLQVDGSGLRASEPEPFLKTSHDERQLRFSHDGRWVTYASDESGGRLEIYVRAFPDDGRRWKVSDGGGSASQWAWRPPYVFFQADSHVLMLAPPRVTSAAFVPGTPRRWSALRMVDHAGPSVFSVSRDGTRVAALVPDAVSADQSRHVITLWTDFLDAAGRSDSPSPAH</sequence>
<dbReference type="PROSITE" id="PS00108">
    <property type="entry name" value="PROTEIN_KINASE_ST"/>
    <property type="match status" value="1"/>
</dbReference>
<keyword evidence="2 5" id="KW-0547">Nucleotide-binding</keyword>
<dbReference type="SUPFAM" id="SSF82171">
    <property type="entry name" value="DPP6 N-terminal domain-like"/>
    <property type="match status" value="1"/>
</dbReference>
<dbReference type="PROSITE" id="PS00107">
    <property type="entry name" value="PROTEIN_KINASE_ATP"/>
    <property type="match status" value="1"/>
</dbReference>
<dbReference type="Gene3D" id="3.30.200.20">
    <property type="entry name" value="Phosphorylase Kinase, domain 1"/>
    <property type="match status" value="1"/>
</dbReference>
<evidence type="ECO:0000259" key="6">
    <source>
        <dbReference type="PROSITE" id="PS50011"/>
    </source>
</evidence>
<keyword evidence="8" id="KW-1185">Reference proteome</keyword>
<organism evidence="7 8">
    <name type="scientific">Luteitalea pratensis</name>
    <dbReference type="NCBI Taxonomy" id="1855912"/>
    <lineage>
        <taxon>Bacteria</taxon>
        <taxon>Pseudomonadati</taxon>
        <taxon>Acidobacteriota</taxon>
        <taxon>Vicinamibacteria</taxon>
        <taxon>Vicinamibacterales</taxon>
        <taxon>Vicinamibacteraceae</taxon>
        <taxon>Luteitalea</taxon>
    </lineage>
</organism>
<dbReference type="InterPro" id="IPR011659">
    <property type="entry name" value="WD40"/>
</dbReference>
<keyword evidence="1 7" id="KW-0808">Transferase</keyword>